<comment type="similarity">
    <text evidence="1">Belongs to the PPR family. P subfamily.</text>
</comment>
<evidence type="ECO:0000313" key="6">
    <source>
        <dbReference type="Proteomes" id="UP000295252"/>
    </source>
</evidence>
<dbReference type="InterPro" id="IPR002885">
    <property type="entry name" value="PPR_rpt"/>
</dbReference>
<dbReference type="Gene3D" id="1.25.40.10">
    <property type="entry name" value="Tetratricopeptide repeat domain"/>
    <property type="match status" value="2"/>
</dbReference>
<evidence type="ECO:0000256" key="3">
    <source>
        <dbReference type="PROSITE-ProRule" id="PRU00339"/>
    </source>
</evidence>
<dbReference type="OrthoDB" id="1890565at2759"/>
<dbReference type="Pfam" id="PF01535">
    <property type="entry name" value="PPR"/>
    <property type="match status" value="5"/>
</dbReference>
<evidence type="ECO:0000256" key="4">
    <source>
        <dbReference type="PROSITE-ProRule" id="PRU00708"/>
    </source>
</evidence>
<dbReference type="AlphaFoldDB" id="A0A068TUA9"/>
<evidence type="ECO:0008006" key="7">
    <source>
        <dbReference type="Google" id="ProtNLM"/>
    </source>
</evidence>
<sequence length="506" mass="57849">MNILFPNPLSQLSKSASQKMFTHFFCTRSPKSLDRSHPSNNLYKRISPLGDPKISVVPVLDQWAAEGRPVHKQYLESIVKELKAYKRYKHALEVSRWMTEKRYMPLRELDVSIQINLIHRVHGLKEAENCFNNVSSKLKGFNAHIALLNCYVHEKSVEKAEALMQKMREMGYANSPLPYNLMMNLHYGLGNYKKLDDLMNEMEGRGIKFDPFTLTIRLSAYAAASDAEGVDKIAKMMEIDPLIVPDFSVYAVVAQGYLKVGQLDKALPILKKMEELAVTTRKGKFPYDFLLKLYAGMQRRDDVLRIWEMYKQKQKINNKGYMTMMSSLLSFGDVGGIEDIFKEWESRGLSYDFRVPNVLIHAYCRNGELEKAEALIDKGLSEGGEPFATTWFYMALGYIKDNQISKAVEALKKAILKCPPDHKPNTETLNTCLEHMERGDVEKSEEFIKLIKKESLCSLAVQDSSMDFIKSEHIYNDTYTLLIGFSTAHDSSISGKYAVIQLFILC</sequence>
<gene>
    <name evidence="5" type="ORF">GSCOC_T00029177001</name>
</gene>
<dbReference type="InParanoid" id="A0A068TUA9"/>
<keyword evidence="6" id="KW-1185">Reference proteome</keyword>
<evidence type="ECO:0000313" key="5">
    <source>
        <dbReference type="EMBL" id="CDO99549.1"/>
    </source>
</evidence>
<dbReference type="PANTHER" id="PTHR45717">
    <property type="entry name" value="OS12G0527900 PROTEIN"/>
    <property type="match status" value="1"/>
</dbReference>
<evidence type="ECO:0000256" key="1">
    <source>
        <dbReference type="ARBA" id="ARBA00007626"/>
    </source>
</evidence>
<dbReference type="Proteomes" id="UP000295252">
    <property type="component" value="Chromosome IV"/>
</dbReference>
<dbReference type="InterPro" id="IPR011990">
    <property type="entry name" value="TPR-like_helical_dom_sf"/>
</dbReference>
<dbReference type="Gramene" id="CDO99549">
    <property type="protein sequence ID" value="CDO99549"/>
    <property type="gene ID" value="GSCOC_T00029177001"/>
</dbReference>
<proteinExistence type="inferred from homology"/>
<protein>
    <recommendedName>
        <fullName evidence="7">Pentacotripeptide-repeat region of PRORP domain-containing protein</fullName>
    </recommendedName>
</protein>
<organism evidence="5 6">
    <name type="scientific">Coffea canephora</name>
    <name type="common">Robusta coffee</name>
    <dbReference type="NCBI Taxonomy" id="49390"/>
    <lineage>
        <taxon>Eukaryota</taxon>
        <taxon>Viridiplantae</taxon>
        <taxon>Streptophyta</taxon>
        <taxon>Embryophyta</taxon>
        <taxon>Tracheophyta</taxon>
        <taxon>Spermatophyta</taxon>
        <taxon>Magnoliopsida</taxon>
        <taxon>eudicotyledons</taxon>
        <taxon>Gunneridae</taxon>
        <taxon>Pentapetalae</taxon>
        <taxon>asterids</taxon>
        <taxon>lamiids</taxon>
        <taxon>Gentianales</taxon>
        <taxon>Rubiaceae</taxon>
        <taxon>Ixoroideae</taxon>
        <taxon>Gardenieae complex</taxon>
        <taxon>Bertiereae - Coffeeae clade</taxon>
        <taxon>Coffeeae</taxon>
        <taxon>Coffea</taxon>
    </lineage>
</organism>
<dbReference type="GO" id="GO:0005739">
    <property type="term" value="C:mitochondrion"/>
    <property type="evidence" value="ECO:0007669"/>
    <property type="project" value="TreeGrafter"/>
</dbReference>
<feature type="repeat" description="TPR" evidence="3">
    <location>
        <begin position="388"/>
        <end position="421"/>
    </location>
</feature>
<feature type="repeat" description="PPR" evidence="4">
    <location>
        <begin position="352"/>
        <end position="386"/>
    </location>
</feature>
<name>A0A068TUA9_COFCA</name>
<accession>A0A068TUA9</accession>
<dbReference type="PhylomeDB" id="A0A068TUA9"/>
<dbReference type="PANTHER" id="PTHR45717:SF57">
    <property type="entry name" value="PENTACOTRIPEPTIDE-REPEAT REGION OF PRORP DOMAIN-CONTAINING PROTEIN"/>
    <property type="match status" value="1"/>
</dbReference>
<dbReference type="GO" id="GO:0003729">
    <property type="term" value="F:mRNA binding"/>
    <property type="evidence" value="ECO:0007669"/>
    <property type="project" value="UniProtKB-ARBA"/>
</dbReference>
<evidence type="ECO:0000256" key="2">
    <source>
        <dbReference type="ARBA" id="ARBA00022737"/>
    </source>
</evidence>
<dbReference type="InterPro" id="IPR019734">
    <property type="entry name" value="TPR_rpt"/>
</dbReference>
<feature type="repeat" description="PPR" evidence="4">
    <location>
        <begin position="246"/>
        <end position="280"/>
    </location>
</feature>
<keyword evidence="2" id="KW-0677">Repeat</keyword>
<dbReference type="EMBL" id="HG739088">
    <property type="protein sequence ID" value="CDO99549.1"/>
    <property type="molecule type" value="Genomic_DNA"/>
</dbReference>
<dbReference type="SUPFAM" id="SSF81901">
    <property type="entry name" value="HCP-like"/>
    <property type="match status" value="1"/>
</dbReference>
<dbReference type="PROSITE" id="PS51375">
    <property type="entry name" value="PPR"/>
    <property type="match status" value="2"/>
</dbReference>
<dbReference type="PROSITE" id="PS50005">
    <property type="entry name" value="TPR"/>
    <property type="match status" value="1"/>
</dbReference>
<keyword evidence="3" id="KW-0802">TPR repeat</keyword>
<dbReference type="NCBIfam" id="TIGR00756">
    <property type="entry name" value="PPR"/>
    <property type="match status" value="2"/>
</dbReference>
<dbReference type="OMA" id="RMPFANT"/>
<reference evidence="6" key="1">
    <citation type="journal article" date="2014" name="Science">
        <title>The coffee genome provides insight into the convergent evolution of caffeine biosynthesis.</title>
        <authorList>
            <person name="Denoeud F."/>
            <person name="Carretero-Paulet L."/>
            <person name="Dereeper A."/>
            <person name="Droc G."/>
            <person name="Guyot R."/>
            <person name="Pietrella M."/>
            <person name="Zheng C."/>
            <person name="Alberti A."/>
            <person name="Anthony F."/>
            <person name="Aprea G."/>
            <person name="Aury J.M."/>
            <person name="Bento P."/>
            <person name="Bernard M."/>
            <person name="Bocs S."/>
            <person name="Campa C."/>
            <person name="Cenci A."/>
            <person name="Combes M.C."/>
            <person name="Crouzillat D."/>
            <person name="Da Silva C."/>
            <person name="Daddiego L."/>
            <person name="De Bellis F."/>
            <person name="Dussert S."/>
            <person name="Garsmeur O."/>
            <person name="Gayraud T."/>
            <person name="Guignon V."/>
            <person name="Jahn K."/>
            <person name="Jamilloux V."/>
            <person name="Joet T."/>
            <person name="Labadie K."/>
            <person name="Lan T."/>
            <person name="Leclercq J."/>
            <person name="Lepelley M."/>
            <person name="Leroy T."/>
            <person name="Li L.T."/>
            <person name="Librado P."/>
            <person name="Lopez L."/>
            <person name="Munoz A."/>
            <person name="Noel B."/>
            <person name="Pallavicini A."/>
            <person name="Perrotta G."/>
            <person name="Poncet V."/>
            <person name="Pot D."/>
            <person name="Priyono X."/>
            <person name="Rigoreau M."/>
            <person name="Rouard M."/>
            <person name="Rozas J."/>
            <person name="Tranchant-Dubreuil C."/>
            <person name="VanBuren R."/>
            <person name="Zhang Q."/>
            <person name="Andrade A.C."/>
            <person name="Argout X."/>
            <person name="Bertrand B."/>
            <person name="de Kochko A."/>
            <person name="Graziosi G."/>
            <person name="Henry R.J."/>
            <person name="Jayarama X."/>
            <person name="Ming R."/>
            <person name="Nagai C."/>
            <person name="Rounsley S."/>
            <person name="Sankoff D."/>
            <person name="Giuliano G."/>
            <person name="Albert V.A."/>
            <person name="Wincker P."/>
            <person name="Lashermes P."/>
        </authorList>
    </citation>
    <scope>NUCLEOTIDE SEQUENCE [LARGE SCALE GENOMIC DNA]</scope>
    <source>
        <strain evidence="6">cv. DH200-94</strain>
    </source>
</reference>